<evidence type="ECO:0000313" key="4">
    <source>
        <dbReference type="Proteomes" id="UP000541583"/>
    </source>
</evidence>
<dbReference type="Proteomes" id="UP000548326">
    <property type="component" value="Unassembled WGS sequence"/>
</dbReference>
<keyword evidence="4" id="KW-1185">Reference proteome</keyword>
<accession>A0A841JIB8</accession>
<keyword evidence="1" id="KW-0812">Transmembrane</keyword>
<dbReference type="Proteomes" id="UP000541583">
    <property type="component" value="Unassembled WGS sequence"/>
</dbReference>
<dbReference type="OrthoDB" id="5421551at2"/>
<dbReference type="RefSeq" id="WP_076378950.1">
    <property type="nucleotide sequence ID" value="NZ_FTMG01000027.1"/>
</dbReference>
<dbReference type="EMBL" id="JACHCB010000027">
    <property type="protein sequence ID" value="MBB6113025.1"/>
    <property type="molecule type" value="Genomic_DNA"/>
</dbReference>
<protein>
    <submittedName>
        <fullName evidence="2 3">Membrane protein</fullName>
    </submittedName>
</protein>
<name>A0A841JIB8_9SPHI</name>
<evidence type="ECO:0000256" key="1">
    <source>
        <dbReference type="SAM" id="Phobius"/>
    </source>
</evidence>
<comment type="caution">
    <text evidence="3">The sequence shown here is derived from an EMBL/GenBank/DDBJ whole genome shotgun (WGS) entry which is preliminary data.</text>
</comment>
<sequence length="75" mass="9118">MMYYNNYWGMDLIWWCAWIVMLLWIFAVPYNIPGQRNRKDSPLDVLLKRFAAGEIGKEEYAERKKIIEIEMIRES</sequence>
<dbReference type="AlphaFoldDB" id="A0A841JIB8"/>
<evidence type="ECO:0000313" key="2">
    <source>
        <dbReference type="EMBL" id="MBB6113025.1"/>
    </source>
</evidence>
<evidence type="ECO:0000313" key="3">
    <source>
        <dbReference type="EMBL" id="MBB6130680.1"/>
    </source>
</evidence>
<keyword evidence="1" id="KW-0472">Membrane</keyword>
<evidence type="ECO:0000313" key="5">
    <source>
        <dbReference type="Proteomes" id="UP000548326"/>
    </source>
</evidence>
<reference evidence="4 5" key="1">
    <citation type="submission" date="2020-08" db="EMBL/GenBank/DDBJ databases">
        <title>Genomic Encyclopedia of Type Strains, Phase IV (KMG-V): Genome sequencing to study the core and pangenomes of soil and plant-associated prokaryotes.</title>
        <authorList>
            <person name="Whitman W."/>
        </authorList>
    </citation>
    <scope>NUCLEOTIDE SEQUENCE [LARGE SCALE GENOMIC DNA]</scope>
    <source>
        <strain evidence="2 4">ANJLi2</strain>
        <strain evidence="3 5">MP601</strain>
    </source>
</reference>
<keyword evidence="1" id="KW-1133">Transmembrane helix</keyword>
<dbReference type="EMBL" id="JACHCA010000016">
    <property type="protein sequence ID" value="MBB6130680.1"/>
    <property type="molecule type" value="Genomic_DNA"/>
</dbReference>
<organism evidence="3 5">
    <name type="scientific">Mucilaginibacter lappiensis</name>
    <dbReference type="NCBI Taxonomy" id="354630"/>
    <lineage>
        <taxon>Bacteria</taxon>
        <taxon>Pseudomonadati</taxon>
        <taxon>Bacteroidota</taxon>
        <taxon>Sphingobacteriia</taxon>
        <taxon>Sphingobacteriales</taxon>
        <taxon>Sphingobacteriaceae</taxon>
        <taxon>Mucilaginibacter</taxon>
    </lineage>
</organism>
<feature type="transmembrane region" description="Helical" evidence="1">
    <location>
        <begin position="12"/>
        <end position="32"/>
    </location>
</feature>
<proteinExistence type="predicted"/>
<gene>
    <name evidence="3" type="ORF">HDF22_004823</name>
    <name evidence="2" type="ORF">HDF23_005808</name>
</gene>